<sequence>MKVVVLAGGYGSRLAEETTVRPKPMVEIGGYPILWHIMKIFDHFGYKEFVIALGYMGQSIKEYVENYVKNNSHVKVDFKNGNVTYTDYQPLDWCVDLIDTGRTTLTGGRVKRVGPFLNNEPFICIYGDGVTDLNISELVRFHRSHGKLATLTAVRPSARFGHVEFDGQMVREFNEKPQTAEGWINGGIFVFEPQVLDYIDGDHTDLSREPLERLVKEGQLMAYKHTSYWQCMDTLREKFLLENLWDTDRAPWKLWT</sequence>
<accession>A0A380TK04</accession>
<feature type="domain" description="Nucleotidyl transferase" evidence="1">
    <location>
        <begin position="2"/>
        <end position="229"/>
    </location>
</feature>
<dbReference type="EMBL" id="UIDG01000512">
    <property type="protein sequence ID" value="SUS08029.1"/>
    <property type="molecule type" value="Genomic_DNA"/>
</dbReference>
<dbReference type="PANTHER" id="PTHR47183">
    <property type="entry name" value="GLUCOSE-1-PHOSPHATE CYTIDYLYLTRANSFERASE-RELATED"/>
    <property type="match status" value="1"/>
</dbReference>
<keyword evidence="2" id="KW-0808">Transferase</keyword>
<dbReference type="PANTHER" id="PTHR47183:SF1">
    <property type="entry name" value="GLUCOSE-1-PHOSPHATE CYTIDYLYLTRANSFERASE"/>
    <property type="match status" value="1"/>
</dbReference>
<dbReference type="InterPro" id="IPR046981">
    <property type="entry name" value="G1P_cyt_trans"/>
</dbReference>
<name>A0A380TK04_9ZZZZ</name>
<organism evidence="2">
    <name type="scientific">metagenome</name>
    <dbReference type="NCBI Taxonomy" id="256318"/>
    <lineage>
        <taxon>unclassified sequences</taxon>
        <taxon>metagenomes</taxon>
    </lineage>
</organism>
<dbReference type="Pfam" id="PF00483">
    <property type="entry name" value="NTP_transferase"/>
    <property type="match status" value="1"/>
</dbReference>
<dbReference type="EC" id="2.7.7.33" evidence="2"/>
<proteinExistence type="predicted"/>
<dbReference type="Gene3D" id="3.90.550.10">
    <property type="entry name" value="Spore Coat Polysaccharide Biosynthesis Protein SpsA, Chain A"/>
    <property type="match status" value="1"/>
</dbReference>
<dbReference type="NCBIfam" id="TIGR02623">
    <property type="entry name" value="G1P_cyt_trans"/>
    <property type="match status" value="1"/>
</dbReference>
<keyword evidence="2" id="KW-0548">Nucleotidyltransferase</keyword>
<protein>
    <submittedName>
        <fullName evidence="2">Glucose-1-phosphate cytidylyltransferase</fullName>
        <ecNumber evidence="2">2.7.7.33</ecNumber>
    </submittedName>
</protein>
<dbReference type="GO" id="GO:0047343">
    <property type="term" value="F:glucose-1-phosphate cytidylyltransferase activity"/>
    <property type="evidence" value="ECO:0007669"/>
    <property type="project" value="UniProtKB-EC"/>
</dbReference>
<dbReference type="InterPro" id="IPR013446">
    <property type="entry name" value="G1P_cyt_trans-like"/>
</dbReference>
<evidence type="ECO:0000259" key="1">
    <source>
        <dbReference type="Pfam" id="PF00483"/>
    </source>
</evidence>
<dbReference type="CDD" id="cd02524">
    <property type="entry name" value="G1P_cytidylyltransferase"/>
    <property type="match status" value="1"/>
</dbReference>
<reference evidence="2" key="1">
    <citation type="submission" date="2018-07" db="EMBL/GenBank/DDBJ databases">
        <authorList>
            <person name="Quirk P.G."/>
            <person name="Krulwich T.A."/>
        </authorList>
    </citation>
    <scope>NUCLEOTIDE SEQUENCE</scope>
</reference>
<evidence type="ECO:0000313" key="2">
    <source>
        <dbReference type="EMBL" id="SUS08029.1"/>
    </source>
</evidence>
<dbReference type="AlphaFoldDB" id="A0A380TK04"/>
<gene>
    <name evidence="2" type="primary">rfbF</name>
    <name evidence="2" type="ORF">DF3PB_560012</name>
</gene>
<dbReference type="GO" id="GO:0009243">
    <property type="term" value="P:O antigen biosynthetic process"/>
    <property type="evidence" value="ECO:0007669"/>
    <property type="project" value="InterPro"/>
</dbReference>
<dbReference type="InterPro" id="IPR005835">
    <property type="entry name" value="NTP_transferase_dom"/>
</dbReference>
<dbReference type="SUPFAM" id="SSF53448">
    <property type="entry name" value="Nucleotide-diphospho-sugar transferases"/>
    <property type="match status" value="1"/>
</dbReference>
<dbReference type="InterPro" id="IPR029044">
    <property type="entry name" value="Nucleotide-diphossugar_trans"/>
</dbReference>